<dbReference type="GO" id="GO:0009847">
    <property type="term" value="P:spore germination"/>
    <property type="evidence" value="ECO:0007669"/>
    <property type="project" value="InterPro"/>
</dbReference>
<evidence type="ECO:0000259" key="1">
    <source>
        <dbReference type="Pfam" id="PF05504"/>
    </source>
</evidence>
<evidence type="ECO:0000313" key="3">
    <source>
        <dbReference type="Proteomes" id="UP000282028"/>
    </source>
</evidence>
<dbReference type="EMBL" id="RHHR01000015">
    <property type="protein sequence ID" value="RNB74413.1"/>
    <property type="molecule type" value="Genomic_DNA"/>
</dbReference>
<reference evidence="2 3" key="1">
    <citation type="submission" date="2018-10" db="EMBL/GenBank/DDBJ databases">
        <title>Phylogenomics of Brevibacillus.</title>
        <authorList>
            <person name="Dunlap C."/>
        </authorList>
    </citation>
    <scope>NUCLEOTIDE SEQUENCE [LARGE SCALE GENOMIC DNA]</scope>
    <source>
        <strain evidence="2 3">JCM 12215</strain>
    </source>
</reference>
<gene>
    <name evidence="2" type="ORF">EDM52_11380</name>
</gene>
<keyword evidence="3" id="KW-1185">Reference proteome</keyword>
<protein>
    <recommendedName>
        <fullName evidence="1">Spore germination GerAC-like C-terminal domain-containing protein</fullName>
    </recommendedName>
</protein>
<proteinExistence type="predicted"/>
<dbReference type="InterPro" id="IPR008844">
    <property type="entry name" value="Spore_GerAC-like"/>
</dbReference>
<name>A0A3M8CFY8_9BACL</name>
<dbReference type="AlphaFoldDB" id="A0A3M8CFY8"/>
<organism evidence="2 3">
    <name type="scientific">Brevibacillus invocatus</name>
    <dbReference type="NCBI Taxonomy" id="173959"/>
    <lineage>
        <taxon>Bacteria</taxon>
        <taxon>Bacillati</taxon>
        <taxon>Bacillota</taxon>
        <taxon>Bacilli</taxon>
        <taxon>Bacillales</taxon>
        <taxon>Paenibacillaceae</taxon>
        <taxon>Brevibacillus</taxon>
    </lineage>
</organism>
<evidence type="ECO:0000313" key="2">
    <source>
        <dbReference type="EMBL" id="RNB74413.1"/>
    </source>
</evidence>
<dbReference type="Pfam" id="PF05504">
    <property type="entry name" value="Spore_GerAC"/>
    <property type="match status" value="1"/>
</dbReference>
<dbReference type="Proteomes" id="UP000282028">
    <property type="component" value="Unassembled WGS sequence"/>
</dbReference>
<dbReference type="InterPro" id="IPR046953">
    <property type="entry name" value="Spore_GerAC-like_C"/>
</dbReference>
<dbReference type="InterPro" id="IPR038501">
    <property type="entry name" value="Spore_GerAC_C_sf"/>
</dbReference>
<accession>A0A3M8CFY8</accession>
<feature type="domain" description="Spore germination GerAC-like C-terminal" evidence="1">
    <location>
        <begin position="5"/>
        <end position="101"/>
    </location>
</feature>
<dbReference type="GO" id="GO:0016020">
    <property type="term" value="C:membrane"/>
    <property type="evidence" value="ECO:0007669"/>
    <property type="project" value="InterPro"/>
</dbReference>
<sequence length="106" mass="12665">MPTPPTFDVSVEIKARLDEMGNKPDLENTEIVKKIEREVDRKMEKEMRELVALLQKKGVDPMGFGEHYRSQNRSAHFEKEKWREMYKQAKFRFHVKTQIIRLSITD</sequence>
<dbReference type="Gene3D" id="3.30.300.210">
    <property type="entry name" value="Nutrient germinant receptor protein C, domain 3"/>
    <property type="match status" value="1"/>
</dbReference>
<comment type="caution">
    <text evidence="2">The sequence shown here is derived from an EMBL/GenBank/DDBJ whole genome shotgun (WGS) entry which is preliminary data.</text>
</comment>
<dbReference type="PANTHER" id="PTHR35789:SF1">
    <property type="entry name" value="SPORE GERMINATION PROTEIN B3"/>
    <property type="match status" value="1"/>
</dbReference>
<dbReference type="PANTHER" id="PTHR35789">
    <property type="entry name" value="SPORE GERMINATION PROTEIN B3"/>
    <property type="match status" value="1"/>
</dbReference>
<dbReference type="OrthoDB" id="2592518at2"/>